<dbReference type="PANTHER" id="PTHR43289:SF34">
    <property type="entry name" value="SERINE_THREONINE-PROTEIN KINASE YBDM-RELATED"/>
    <property type="match status" value="1"/>
</dbReference>
<keyword evidence="2" id="KW-0547">Nucleotide-binding</keyword>
<dbReference type="KEGG" id="nhu:H0264_15835"/>
<gene>
    <name evidence="7" type="ORF">H0264_15835</name>
</gene>
<evidence type="ECO:0000256" key="2">
    <source>
        <dbReference type="ARBA" id="ARBA00022741"/>
    </source>
</evidence>
<dbReference type="InterPro" id="IPR011990">
    <property type="entry name" value="TPR-like_helical_dom_sf"/>
</dbReference>
<keyword evidence="1" id="KW-0808">Transferase</keyword>
<dbReference type="Gene3D" id="1.10.510.10">
    <property type="entry name" value="Transferase(Phosphotransferase) domain 1"/>
    <property type="match status" value="1"/>
</dbReference>
<evidence type="ECO:0000259" key="6">
    <source>
        <dbReference type="PROSITE" id="PS50011"/>
    </source>
</evidence>
<feature type="region of interest" description="Disordered" evidence="5">
    <location>
        <begin position="288"/>
        <end position="308"/>
    </location>
</feature>
<dbReference type="SUPFAM" id="SSF48452">
    <property type="entry name" value="TPR-like"/>
    <property type="match status" value="1"/>
</dbReference>
<dbReference type="PANTHER" id="PTHR43289">
    <property type="entry name" value="MITOGEN-ACTIVATED PROTEIN KINASE KINASE KINASE 20-RELATED"/>
    <property type="match status" value="1"/>
</dbReference>
<keyword evidence="8" id="KW-1185">Reference proteome</keyword>
<evidence type="ECO:0000256" key="4">
    <source>
        <dbReference type="ARBA" id="ARBA00022840"/>
    </source>
</evidence>
<dbReference type="GO" id="GO:0005524">
    <property type="term" value="F:ATP binding"/>
    <property type="evidence" value="ECO:0007669"/>
    <property type="project" value="UniProtKB-KW"/>
</dbReference>
<dbReference type="InterPro" id="IPR000719">
    <property type="entry name" value="Prot_kinase_dom"/>
</dbReference>
<keyword evidence="7" id="KW-0723">Serine/threonine-protein kinase</keyword>
<dbReference type="SMART" id="SM00220">
    <property type="entry name" value="S_TKc"/>
    <property type="match status" value="1"/>
</dbReference>
<dbReference type="EMBL" id="CP059399">
    <property type="protein sequence ID" value="QLY34425.1"/>
    <property type="molecule type" value="Genomic_DNA"/>
</dbReference>
<dbReference type="Proteomes" id="UP000515512">
    <property type="component" value="Chromosome"/>
</dbReference>
<dbReference type="AlphaFoldDB" id="A0A7D6ZUR5"/>
<evidence type="ECO:0000256" key="5">
    <source>
        <dbReference type="SAM" id="MobiDB-lite"/>
    </source>
</evidence>
<evidence type="ECO:0000313" key="7">
    <source>
        <dbReference type="EMBL" id="QLY34425.1"/>
    </source>
</evidence>
<dbReference type="Gene3D" id="3.30.200.20">
    <property type="entry name" value="Phosphorylase Kinase, domain 1"/>
    <property type="match status" value="1"/>
</dbReference>
<feature type="domain" description="Protein kinase" evidence="6">
    <location>
        <begin position="1"/>
        <end position="251"/>
    </location>
</feature>
<dbReference type="PROSITE" id="PS00108">
    <property type="entry name" value="PROTEIN_KINASE_ST"/>
    <property type="match status" value="1"/>
</dbReference>
<dbReference type="GO" id="GO:0004674">
    <property type="term" value="F:protein serine/threonine kinase activity"/>
    <property type="evidence" value="ECO:0007669"/>
    <property type="project" value="UniProtKB-KW"/>
</dbReference>
<keyword evidence="4" id="KW-0067">ATP-binding</keyword>
<dbReference type="SUPFAM" id="SSF56112">
    <property type="entry name" value="Protein kinase-like (PK-like)"/>
    <property type="match status" value="1"/>
</dbReference>
<evidence type="ECO:0000313" key="8">
    <source>
        <dbReference type="Proteomes" id="UP000515512"/>
    </source>
</evidence>
<evidence type="ECO:0000256" key="1">
    <source>
        <dbReference type="ARBA" id="ARBA00022679"/>
    </source>
</evidence>
<dbReference type="InterPro" id="IPR008271">
    <property type="entry name" value="Ser/Thr_kinase_AS"/>
</dbReference>
<dbReference type="Pfam" id="PF00069">
    <property type="entry name" value="Pkinase"/>
    <property type="match status" value="1"/>
</dbReference>
<dbReference type="Gene3D" id="1.25.40.10">
    <property type="entry name" value="Tetratricopeptide repeat domain"/>
    <property type="match status" value="1"/>
</dbReference>
<name>A0A7D6ZUR5_9NOCA</name>
<keyword evidence="3 7" id="KW-0418">Kinase</keyword>
<proteinExistence type="predicted"/>
<protein>
    <submittedName>
        <fullName evidence="7">Serine/threonine protein kinase</fullName>
    </submittedName>
</protein>
<reference evidence="7 8" key="1">
    <citation type="submission" date="2020-07" db="EMBL/GenBank/DDBJ databases">
        <authorList>
            <person name="Zhuang K."/>
            <person name="Ran Y."/>
        </authorList>
    </citation>
    <scope>NUCLEOTIDE SEQUENCE [LARGE SCALE GENOMIC DNA]</scope>
    <source>
        <strain evidence="7 8">WCH-YHL-001</strain>
    </source>
</reference>
<dbReference type="InterPro" id="IPR011009">
    <property type="entry name" value="Kinase-like_dom_sf"/>
</dbReference>
<sequence>MGQVYEGYDRHLERRIAVKFTNPGLADDPEWTKRFMREARLMASISHPGMPAVHDAGIVRGQPDRPYLVMEFVDGVTFEQLLDTHGPLSIGVVAALGSQAAAVLAATHRNRIYHRDLKPSNLMLCADGTVKVLDFGLAIAPDTDMTRYTATGHTLGTPAFMAPEQVNGLPVAPQTDLYALGLVLHELLTGDRVMTGTSAFAVWHNQVNQPAPDIFRECPGVPTEMGRLIMSMLAKLPGDRPEDAATVHTVLLRHATGLGELPEINDTRSPVQMYAHAVGVSVSPRRAPTIVNRTNGSSRPLDVVAPRFDGDASPTAEFSRGDLQRAMRRARDLADDSRYGPAIHELKTIVDRAQPLLGTRDADVVEARLRLADLRFEGADYAGASDLYRSLIDDLTAERGPYDDQVMYCQRQLATCHVHTGDNRAALTRLKRLHSQMAVRYGEQDRRVVELANQINSIRGS</sequence>
<evidence type="ECO:0000256" key="3">
    <source>
        <dbReference type="ARBA" id="ARBA00022777"/>
    </source>
</evidence>
<dbReference type="CDD" id="cd14014">
    <property type="entry name" value="STKc_PknB_like"/>
    <property type="match status" value="1"/>
</dbReference>
<dbReference type="PROSITE" id="PS50011">
    <property type="entry name" value="PROTEIN_KINASE_DOM"/>
    <property type="match status" value="1"/>
</dbReference>
<accession>A0A7D6ZUR5</accession>
<organism evidence="7 8">
    <name type="scientific">Nocardia huaxiensis</name>
    <dbReference type="NCBI Taxonomy" id="2755382"/>
    <lineage>
        <taxon>Bacteria</taxon>
        <taxon>Bacillati</taxon>
        <taxon>Actinomycetota</taxon>
        <taxon>Actinomycetes</taxon>
        <taxon>Mycobacteriales</taxon>
        <taxon>Nocardiaceae</taxon>
        <taxon>Nocardia</taxon>
    </lineage>
</organism>